<evidence type="ECO:0000256" key="6">
    <source>
        <dbReference type="ARBA" id="ARBA00022553"/>
    </source>
</evidence>
<comment type="pathway">
    <text evidence="3">Protein modification; protein ubiquitination.</text>
</comment>
<evidence type="ECO:0000256" key="10">
    <source>
        <dbReference type="ARBA" id="ARBA00022771"/>
    </source>
</evidence>
<evidence type="ECO:0000256" key="15">
    <source>
        <dbReference type="ARBA" id="ARBA00081609"/>
    </source>
</evidence>
<dbReference type="PROSITE" id="PS51416">
    <property type="entry name" value="MIB_HERC2"/>
    <property type="match status" value="1"/>
</dbReference>
<keyword evidence="6" id="KW-0597">Phosphoprotein</keyword>
<keyword evidence="10 17" id="KW-0863">Zinc-finger</keyword>
<dbReference type="GO" id="GO:0061630">
    <property type="term" value="F:ubiquitin protein ligase activity"/>
    <property type="evidence" value="ECO:0007669"/>
    <property type="project" value="UniProtKB-EC"/>
</dbReference>
<feature type="repeat" description="RCC1" evidence="18">
    <location>
        <begin position="637"/>
        <end position="688"/>
    </location>
</feature>
<sequence length="4713" mass="515164">MSAEVSLLCAAISDELAAFAARREEGKMPSPSFTLDTQLRFHDKWLKIDLQRAFSPEGLSEMWNEMVKDEEITFNGEESAHTEDCTDCFGGQKKDEPSDKDKKEEEETATSAHHSIIETWDWGRQPDGTELKDCLLVLVEDQQKLSAQMAKSTLSAQRLRQRLVILERYLISLSHSMMEEKYKVRWKTPPSQPLPTADNKSPRPASKGVEGLARVGSRAALSFAFAFLRRAWRSGDDADLCSELLQESLDALRALPEATLFDEGTVSSVWLEVVERATKFLSDIHGSASTKSNIPLQDEHLALAILLELAVQRGTLSQLLSAVLLLLRLWENGTREMDNERSTQGTSAPLLPLLQRFHNIHSSKEEPVPEEDAEILTAPLSPNESFLRYLTLPQDNDLAIDLQQTAVVIMAHLDRLASPYSPPHCNSPSSHKGTLQEVIAWGLLGWKLYANVNGPIQCKALSSLGVMQIVCSEKGFLILSSSGAVYTQNYKSTTLAPMLVHCLSCRKIVKIAAHPDGQHYLALSSNGEVFSWGCGDGGRLGHGDTTYLEEPTMIAAFNGKQAGKHVVHIACGSTYSAAITADGELYTWGRGNYGRLGHGSSEDQTTPMLVTALKGHKVVDVACGSGDAQTLALTENGQVWSWGDGDYGKLGRGGSDGCKTPKLVEKLQDLDIVKVCCGSQFSVALTKDGQVYTWGKGDNQRLGHGTDEHVRYPKLLDSLQGKKVVDIAVGSTHCLALTEDGEVHSWGSNDKLQHFDTLFSNKKQPKALPGLNSKHIVGISCGPGQSFAWSSCSEWSVGQRVPFVVDVCSMTFEQLDLLLRQVSEDMDGSSDWPPPQEKECMVVATLNLLRLQLHAAISNQVDPEELGLGLGSVLLNNLKQTVVVLASNAGVLNTVQAAAQAVLQSGWSVLLPTAEERARALSSLLPNAASGNEMSVSPGRRFMIDLLVSSLMADGGLESALNAAITAEIQDIEAKKEAQKEKEIDEQEANASTMHRCRTVLDKDFINTGIYESTGKQSLPLVQLVQQLLRNIASQTIARLKDVARRISNYLEAEHVSKERSASLDLLLRFQRLLVSKLYLGVTDTENVNGYNPELLGVGSLLKKYIALLCTHIGDILPVATSIASTGHRHFAEVSRVIEGDLTGVLLPELVVSIILLLTIDAGLMQETGAIPLLAGLLEHLDRFNHLAPGHERDDNEDLAWPGIMGSFFTGQSSKNNEEVSLIRKADLENHNKDGGFWTVIDGKVYDIKDFQAQSQSLTGNSILAQFAGEDPVVALEAALQFEDTRESMQAFCVGQYMEPNQETVTTPDLSSLSSPLIDTERNLGLLLGLHASYLAKSTPLSPMEIECAKWLQSSIFSGGLQTSQIHYNYNEEKDEDHCSSLGTTTPDKAKLYSSRITLSDHAQPFLQAIADNNTQDHTVKDFLCQIERCCKQYHLITPITFPPEHPVEEVGRLLLCCLLKHQDLGHIALSLVSPCAFGVDQGKQRSLPKSMIDVCRMVYQAKCSLIKTHQEQGRSYKEVCAPVIERLRFLFNELRPAVSNDLSIVSKLKLLSSQPRWRRIAQKLIRDRRKKRVPKKSGSADVEEPKLENEGTNEEEHNVHINPTPADRKSPTGKTSKSSLMGTIIEFALKEEPLDVEKMRKCLLKQLERAEVRLEGIDTMLKLASKGFLLPSVQYAMLCGWQRVIPEGTNIGEPLSDCLKHVDLIPPFNRMLLEVTFGKLYSWAIHNVRNILLEASARFKELGVQPVPLQTITNENPAGPSLGTIPQARFLLAMMHMLSLKHGSNSLSLLLNSGLLALTQSILKLIGPSTDSSEEDLGLCAHGGSATVLEESRKEASPAPLPASGPELAAMMKIGTRVMRGVDWKWGDQDGPAPGLGRVIGELGEDGWIRVQWDTSSTNSYRMGKEGKYDLKLAEPPPAAQPTAEDSDTEDDTEGELIEKSSHPTAMMLTSTVNLLKTLSLSAGIYAEVLQTDAIRTLCGLLRMLVESGVNEKSSCHSHRLVSREQHRSWCTLGFIRSIALMPQMCSTLSTSAWIGLLIRIVEGHQSFNAITLQRQILALRLLQAVLPSWDKAERSQDMKFLVEKLFSFLGSLLSTCSSDLPLLREGSMRRRKSRPQASLTATHSSTLAEEIVAVLRALHSLGQWNSLINDYINTQLSSIADIMAGCHSEACFLEEYFPDSEGPRVCSLMAVLAVIGGIDGRLRLGGQVVHEEYGEGTVTRITPKGRITIQFQEMRTCRVCLLSHLKPVPGVAFSVQNLPVNEPMLAVWAQLVSLAGSKLEKQRMKKSLSRGLTADQVDIHLLRCQQLRLYILKAGRALLSHQDKLRQILSQPAVVDMGPSPSDDPVATSPDVGDLSPEGPLPPLILLQQLLAAATQPSPIKAIFNRQEMEAAALAVCQYLAVESAHPSSPLFEESSSSEATTPITIQHVRPPKQKKQKTSTVPPLPIVLQLMEMGFPRKNIEFALKSLSGTTGSTSGVPGVEALVSWLLDHPDIQFTELSDADTVSDEYSDEEPAGAVVTESQTFKKRSDFQTNDDYAVYVRENIQVGMMVKCCRTYEEVYDGDVGKVIKLDRDGLHDLNVQCDWQQKGGTYWVRYIHIELIGFPPQSSPSHIKIGDKVRVKPTVTTPKYKWGSVTHRSVGVVKAFSANGKDVIVDFPQQSHWTGLLSEMELVPSIHPGVRCDGCQMFPINGPRFKCKNCDDFDFCDSCFKARKHNTRHSFGRINEPGGNSLNNLIELKTININPTDTTVLLLTDCTEFHRYIEIAIKQCRSSGIDCKIHGLRMVGRIRAEDEDLATVPFLASDNEEEDDEKTATGSLARKKSPGLESAATIRTKVFVWGLNDKDQLGGLKGSKIKVPSFSETLSALNVVQVAGGSKSLFAVTVEGKIYACGEATNGRLGLGLSSGTIPIPRQITALSNYVVKKVAVHSGGRHAIALTVDGKVFSWGEGDDGKLGHFSRMNCDKPRLIEALKTKRIRDIACGSSHSAAITSSGELYSWGLGEYGRLGHGDNTTQLRPKLVKVLLGHRVIQVACGSRDAQTLALTDEGLVFSWGDGDFGKLGRGGSEGCNIPQNIERLNGQGVCQIECGAQFSLALTKSGVVWTWGKGDYFRLGHGTDVHVRKPQMVDGLRGKKIVHVAVGALHCLAVTDTGQVYAWGDNDHGQQGNGTTTVNRKPTLVQGLEGQKITRVACGSSHSVAWTTVDVTTPSVHEPVLFQTARDSLGASYLGVQSDSDSSTVSNKISGQSSAKPNRPSLAKILLSLDGNLAKQQALSHVLSALQIMYARDAVVGALMPASMILPAECPSSSPVPPLDSSSSSCFSDEECPPVPPEVEDRVSPNPWQDKKGEAPSSEDAVTPSSAVTPSACGASSRPFIPVTDDPGAASIIAETMTKTKEDSENQSKVVGPEPQYLDEFTSLLVPDDTRVMVDLLKLAVSCRSGEKGKEVLSAVLSGMGTAYPQVADMLLELCVTELEDVATDSQSGRLSSQPVVVESSHPYTDDTSTSGTVKIPGAEGLRIEFDRQCSTERRHDPLTVMDGANRIVSVRSGREWSDWSSELRIPGDELKWKFTSDGSVNGWGWRFTVYPIMPAAGPKDLLSDRCILSCPSMDLVTCLLDFRLNFASNRSIVPRLAASLAACAQLSALAAGHRMWALQRLRKLLTTEYGQSININRLLGDSEGEARSISFTGSALAALVKGLPEALQRQYEYEDPIVRGGKQLLHSPFFKVLVALACDLELDTLPCCAETHKWAWFRRYCTASRVAIALDKRTSLPRAFLDEVTKKIRELMADLESMNGLHESHDLFKREHDEQLVQWMNRRPDDWTLSAGGSGTIYGWGHNHRGQLGGIEGAKVKVPTPTEALASLRPVQLIGGEQTLFAVTADGKLYATGYGAGGRLGIGGTESVSTPTLLESIQHVFIRKVVVNSGGKHCLALSSEGEVYSWGEAEDGKLGHGTRSPCDRPRVIESLRGVEVVDIAAGGAHSACITASGELFTWGKGRYGRLGHGDSEDQLKPKLVDALQGHRVIDVACGSGDAQTLCLTDDDMVWSWGDGDYGKLGRGGSDGCKIPMKIDSLTGLGVVKVECGSQFSVALTKSGAVYTWGKGDYHRLGHGSDDHVRRPRQVQGLQGKKVIAIATGSLHCVCCTEDGEVYTWGDNDEGQLGDGTTNAIQRPRLVAALQGKKINRVACGSAHTLAWSTSKPTNAGKLPAQVPMEYNHLQEIPIMGLRNRLLLLHHFSELFCPCIPMFDLEGRLGQTGHGPSVGFDTLRGILISQGKEAAFRKVVQATMVRDRQHGPVVELNRIQVKRSRSKGGLAGPDGTKSVFGQMCAKMSSFSPDSLLLPHRVWKVKFVGESVDDCGGGYSESIAEMCEELQNSLTPLLIVTPNGRDESGANRDCFLLNPAAKSSLHMSMFRFLGVLLGIAIRTGSPLSLNLAEPVWKQLAGMNLTIADLSEVDKDFIPGLMYIRDNEATAEEFEAMTLPFTVPSASGQDIQLSSKYSHITLENRAEYVRLAINYRLHEFDEQVSAVREGMARVVPVPLLSLFTGYELETMVCGSPDIPLHLLKSVATYKGLEPTAPLIQWFWEVMESFSNTERSLFLRFVWGRTRLPRTIADFRGRDFVVQVLDKYNPPDHFLPESYTCFFLLKLPRYSCKQVLEEKLKYAIHFCKSIDTDDYARIALSGEPAADDSSEDSDNEDADSFASDSTQDYLTGH</sequence>
<dbReference type="InterPro" id="IPR036400">
    <property type="entry name" value="Cyt_B5-like_heme/steroid_sf"/>
</dbReference>
<dbReference type="Gene3D" id="1.10.8.10">
    <property type="entry name" value="DNA helicase RuvA subunit, C-terminal domain"/>
    <property type="match status" value="1"/>
</dbReference>
<comment type="caution">
    <text evidence="25">The sequence shown here is derived from an EMBL/GenBank/DDBJ whole genome shotgun (WGS) entry which is preliminary data.</text>
</comment>
<dbReference type="InterPro" id="IPR021097">
    <property type="entry name" value="CPH_domain"/>
</dbReference>
<dbReference type="SUPFAM" id="SSF159034">
    <property type="entry name" value="Mib/herc2 domain-like"/>
    <property type="match status" value="1"/>
</dbReference>
<protein>
    <recommendedName>
        <fullName evidence="4">HECT-type E3 ubiquitin transferase</fullName>
        <ecNumber evidence="4">2.3.2.26</ecNumber>
    </recommendedName>
    <alternativeName>
        <fullName evidence="14">HECT domain and RCC1-like domain-containing protein 2</fullName>
    </alternativeName>
    <alternativeName>
        <fullName evidence="15">HECT-type E3 ubiquitin transferase HERC2</fullName>
    </alternativeName>
</protein>
<feature type="region of interest" description="Disordered" evidence="19">
    <location>
        <begin position="1569"/>
        <end position="1618"/>
    </location>
</feature>
<keyword evidence="8" id="KW-0479">Metal-binding</keyword>
<dbReference type="FunFam" id="2.130.10.30:FF:000004">
    <property type="entry name" value="E3 ubiquitin-protein ligase HERC2 isoform X2"/>
    <property type="match status" value="1"/>
</dbReference>
<dbReference type="SMART" id="SM00291">
    <property type="entry name" value="ZnF_ZZ"/>
    <property type="match status" value="1"/>
</dbReference>
<dbReference type="FunFam" id="2.130.10.30:FF:000006">
    <property type="entry name" value="E3 ubiquitin-protein ligase HERC2 isoform X1"/>
    <property type="match status" value="1"/>
</dbReference>
<evidence type="ECO:0000256" key="19">
    <source>
        <dbReference type="SAM" id="MobiDB-lite"/>
    </source>
</evidence>
<feature type="active site" description="Glycyl thioester intermediate" evidence="16">
    <location>
        <position position="4641"/>
    </location>
</feature>
<feature type="domain" description="HECT" evidence="22">
    <location>
        <begin position="4336"/>
        <end position="4673"/>
    </location>
</feature>
<dbReference type="InterPro" id="IPR009091">
    <property type="entry name" value="RCC1/BLIP-II"/>
</dbReference>
<evidence type="ECO:0000259" key="22">
    <source>
        <dbReference type="PROSITE" id="PS50237"/>
    </source>
</evidence>
<dbReference type="InterPro" id="IPR008979">
    <property type="entry name" value="Galactose-bd-like_sf"/>
</dbReference>
<feature type="repeat" description="RCC1" evidence="18">
    <location>
        <begin position="3101"/>
        <end position="3152"/>
    </location>
</feature>
<dbReference type="GO" id="GO:0008270">
    <property type="term" value="F:zinc ion binding"/>
    <property type="evidence" value="ECO:0007669"/>
    <property type="project" value="UniProtKB-KW"/>
</dbReference>
<feature type="region of interest" description="Disordered" evidence="19">
    <location>
        <begin position="1913"/>
        <end position="1944"/>
    </location>
</feature>
<feature type="repeat" description="RCC1" evidence="18">
    <location>
        <begin position="2943"/>
        <end position="2994"/>
    </location>
</feature>
<dbReference type="SUPFAM" id="SSF50985">
    <property type="entry name" value="RCC1/BLIP-II"/>
    <property type="match status" value="4"/>
</dbReference>
<feature type="repeat" description="RCC1" evidence="18">
    <location>
        <begin position="583"/>
        <end position="634"/>
    </location>
</feature>
<feature type="repeat" description="RCC1" evidence="18">
    <location>
        <begin position="3049"/>
        <end position="3100"/>
    </location>
</feature>
<dbReference type="InterPro" id="IPR001199">
    <property type="entry name" value="Cyt_B5-like_heme/steroid-bd"/>
</dbReference>
<dbReference type="InterPro" id="IPR006624">
    <property type="entry name" value="Beta-propeller_rpt_TECPR"/>
</dbReference>
<feature type="repeat" description="RCC1" evidence="18">
    <location>
        <begin position="689"/>
        <end position="740"/>
    </location>
</feature>
<reference evidence="25 26" key="1">
    <citation type="submission" date="2021-06" db="EMBL/GenBank/DDBJ databases">
        <authorList>
            <person name="Palmer J.M."/>
        </authorList>
    </citation>
    <scope>NUCLEOTIDE SEQUENCE [LARGE SCALE GENOMIC DNA]</scope>
    <source>
        <strain evidence="25 26">MEX-2019</strain>
        <tissue evidence="25">Muscle</tissue>
    </source>
</reference>
<feature type="repeat" description="RCC1" evidence="18">
    <location>
        <begin position="4095"/>
        <end position="4146"/>
    </location>
</feature>
<dbReference type="FunFam" id="3.10.120.10:FF:000005">
    <property type="entry name" value="E3 ubiquitin-protein ligase HERC2 isoform X2"/>
    <property type="match status" value="1"/>
</dbReference>
<feature type="compositionally biased region" description="Acidic residues" evidence="19">
    <location>
        <begin position="1926"/>
        <end position="1937"/>
    </location>
</feature>
<evidence type="ECO:0000259" key="24">
    <source>
        <dbReference type="PROSITE" id="PS51416"/>
    </source>
</evidence>
<dbReference type="Gene3D" id="2.60.120.260">
    <property type="entry name" value="Galactose-binding domain-like"/>
    <property type="match status" value="1"/>
</dbReference>
<dbReference type="InterPro" id="IPR051625">
    <property type="entry name" value="Signaling_Regulatory_Domain"/>
</dbReference>
<dbReference type="InterPro" id="IPR000569">
    <property type="entry name" value="HECT_dom"/>
</dbReference>
<feature type="region of interest" description="Disordered" evidence="19">
    <location>
        <begin position="2336"/>
        <end position="2357"/>
    </location>
</feature>
<evidence type="ECO:0000256" key="18">
    <source>
        <dbReference type="PROSITE-ProRule" id="PRU00235"/>
    </source>
</evidence>
<feature type="repeat" description="RCC1" evidence="18">
    <location>
        <begin position="3153"/>
        <end position="3204"/>
    </location>
</feature>
<feature type="repeat" description="RCC1" evidence="18">
    <location>
        <begin position="3883"/>
        <end position="3936"/>
    </location>
</feature>
<keyword evidence="7" id="KW-0808">Transferase</keyword>
<evidence type="ECO:0000256" key="14">
    <source>
        <dbReference type="ARBA" id="ARBA00080834"/>
    </source>
</evidence>
<dbReference type="GO" id="GO:0005814">
    <property type="term" value="C:centriole"/>
    <property type="evidence" value="ECO:0007669"/>
    <property type="project" value="UniProtKB-SubCell"/>
</dbReference>
<keyword evidence="13" id="KW-0206">Cytoskeleton</keyword>
<evidence type="ECO:0000256" key="11">
    <source>
        <dbReference type="ARBA" id="ARBA00022786"/>
    </source>
</evidence>
<evidence type="ECO:0000256" key="2">
    <source>
        <dbReference type="ARBA" id="ARBA00004114"/>
    </source>
</evidence>
<dbReference type="FunFam" id="2.30.30.40:FF:000074">
    <property type="entry name" value="E3 ubiquitin-protein ligase HERC2 isoform X1"/>
    <property type="match status" value="1"/>
</dbReference>
<dbReference type="SUPFAM" id="SSF49785">
    <property type="entry name" value="Galactose-binding domain-like"/>
    <property type="match status" value="1"/>
</dbReference>
<dbReference type="InterPro" id="IPR014722">
    <property type="entry name" value="Rib_uL2_dom2"/>
</dbReference>
<dbReference type="SUPFAM" id="SSF57850">
    <property type="entry name" value="RING/U-box"/>
    <property type="match status" value="1"/>
</dbReference>
<feature type="compositionally biased region" description="Polar residues" evidence="19">
    <location>
        <begin position="3232"/>
        <end position="3251"/>
    </location>
</feature>
<organism evidence="25 26">
    <name type="scientific">Crenichthys baileyi</name>
    <name type="common">White River springfish</name>
    <dbReference type="NCBI Taxonomy" id="28760"/>
    <lineage>
        <taxon>Eukaryota</taxon>
        <taxon>Metazoa</taxon>
        <taxon>Chordata</taxon>
        <taxon>Craniata</taxon>
        <taxon>Vertebrata</taxon>
        <taxon>Euteleostomi</taxon>
        <taxon>Actinopterygii</taxon>
        <taxon>Neopterygii</taxon>
        <taxon>Teleostei</taxon>
        <taxon>Neoteleostei</taxon>
        <taxon>Acanthomorphata</taxon>
        <taxon>Ovalentaria</taxon>
        <taxon>Atherinomorphae</taxon>
        <taxon>Cyprinodontiformes</taxon>
        <taxon>Goodeidae</taxon>
        <taxon>Crenichthys</taxon>
    </lineage>
</organism>
<dbReference type="SMART" id="SM00119">
    <property type="entry name" value="HECTc"/>
    <property type="match status" value="1"/>
</dbReference>
<keyword evidence="26" id="KW-1185">Reference proteome</keyword>
<dbReference type="InterPro" id="IPR015940">
    <property type="entry name" value="UBA"/>
</dbReference>
<dbReference type="InterPro" id="IPR000433">
    <property type="entry name" value="Znf_ZZ"/>
</dbReference>
<dbReference type="Gene3D" id="2.30.30.40">
    <property type="entry name" value="SH3 Domains"/>
    <property type="match status" value="1"/>
</dbReference>
<dbReference type="InterPro" id="IPR043145">
    <property type="entry name" value="Znf_ZZ_sf"/>
</dbReference>
<dbReference type="PROSITE" id="PS50135">
    <property type="entry name" value="ZF_ZZ_2"/>
    <property type="match status" value="1"/>
</dbReference>
<feature type="repeat" description="RCC1" evidence="18">
    <location>
        <begin position="4043"/>
        <end position="4094"/>
    </location>
</feature>
<evidence type="ECO:0000256" key="17">
    <source>
        <dbReference type="PROSITE-ProRule" id="PRU00228"/>
    </source>
</evidence>
<feature type="domain" description="MIB/HERC2" evidence="24">
    <location>
        <begin position="1845"/>
        <end position="1918"/>
    </location>
</feature>
<feature type="region of interest" description="Disordered" evidence="19">
    <location>
        <begin position="3232"/>
        <end position="3253"/>
    </location>
</feature>
<feature type="compositionally biased region" description="Polar residues" evidence="19">
    <location>
        <begin position="3497"/>
        <end position="3507"/>
    </location>
</feature>
<dbReference type="InterPro" id="IPR035983">
    <property type="entry name" value="Hect_E3_ubiquitin_ligase"/>
</dbReference>
<dbReference type="SUPFAM" id="SSF55856">
    <property type="entry name" value="Cytochrome b5-like heme/steroid binding domain"/>
    <property type="match status" value="1"/>
</dbReference>
<feature type="repeat" description="RCC1" evidence="18">
    <location>
        <begin position="2836"/>
        <end position="2887"/>
    </location>
</feature>
<dbReference type="FunFam" id="3.30.2410.10:FF:000006">
    <property type="entry name" value="probable E3 ubiquitin-protein ligase HERC1 isoform X2"/>
    <property type="match status" value="1"/>
</dbReference>
<gene>
    <name evidence="25" type="primary">HERC2</name>
    <name evidence="25" type="ORF">CRENBAI_020153</name>
</gene>
<dbReference type="Gene3D" id="2.30.30.30">
    <property type="match status" value="1"/>
</dbReference>
<dbReference type="Pfam" id="PF00173">
    <property type="entry name" value="Cyt-b5"/>
    <property type="match status" value="1"/>
</dbReference>
<dbReference type="InterPro" id="IPR000408">
    <property type="entry name" value="Reg_chr_condens"/>
</dbReference>
<evidence type="ECO:0000259" key="21">
    <source>
        <dbReference type="PROSITE" id="PS50135"/>
    </source>
</evidence>
<dbReference type="Gene3D" id="3.30.60.90">
    <property type="match status" value="1"/>
</dbReference>
<evidence type="ECO:0000256" key="9">
    <source>
        <dbReference type="ARBA" id="ARBA00022737"/>
    </source>
</evidence>
<dbReference type="Gene3D" id="3.10.120.10">
    <property type="entry name" value="Cytochrome b5-like heme/steroid binding domain"/>
    <property type="match status" value="1"/>
</dbReference>
<dbReference type="EMBL" id="JAHHUM010002357">
    <property type="protein sequence ID" value="KAK5604276.1"/>
    <property type="molecule type" value="Genomic_DNA"/>
</dbReference>
<keyword evidence="12" id="KW-0862">Zinc</keyword>
<dbReference type="PROSITE" id="PS50030">
    <property type="entry name" value="UBA"/>
    <property type="match status" value="1"/>
</dbReference>
<feature type="compositionally biased region" description="Basic and acidic residues" evidence="19">
    <location>
        <begin position="92"/>
        <end position="105"/>
    </location>
</feature>
<dbReference type="InterPro" id="IPR010606">
    <property type="entry name" value="Mib_Herc2"/>
</dbReference>
<evidence type="ECO:0000256" key="13">
    <source>
        <dbReference type="ARBA" id="ARBA00023212"/>
    </source>
</evidence>
<dbReference type="PROSITE" id="PS50012">
    <property type="entry name" value="RCC1_3"/>
    <property type="match status" value="19"/>
</dbReference>
<dbReference type="PRINTS" id="PR00633">
    <property type="entry name" value="RCCNDNSATION"/>
</dbReference>
<comment type="subcellular location">
    <subcellularLocation>
        <location evidence="2">Cytoplasm</location>
        <location evidence="2">Cytoskeleton</location>
        <location evidence="2">Microtubule organizing center</location>
        <location evidence="2">Centrosome</location>
        <location evidence="2">Centriole</location>
    </subcellularLocation>
</comment>
<dbReference type="FunFam" id="2.130.10.30:FF:000003">
    <property type="entry name" value="E3 ubiquitin-protein ligase HERC2 isoform X1"/>
    <property type="match status" value="1"/>
</dbReference>
<dbReference type="FunFam" id="3.30.60.90:FF:000006">
    <property type="entry name" value="E3 ubiquitin-protein ligase HERC2 isoform X2"/>
    <property type="match status" value="1"/>
</dbReference>
<feature type="compositionally biased region" description="Basic and acidic residues" evidence="19">
    <location>
        <begin position="3334"/>
        <end position="3349"/>
    </location>
</feature>
<evidence type="ECO:0000256" key="16">
    <source>
        <dbReference type="PROSITE-ProRule" id="PRU00104"/>
    </source>
</evidence>
<dbReference type="Pfam" id="PF00569">
    <property type="entry name" value="ZZ"/>
    <property type="match status" value="1"/>
</dbReference>
<dbReference type="PANTHER" id="PTHR22872">
    <property type="entry name" value="BTK-BINDING PROTEIN-RELATED"/>
    <property type="match status" value="1"/>
</dbReference>
<feature type="domain" description="ZZ-type" evidence="21">
    <location>
        <begin position="2679"/>
        <end position="2731"/>
    </location>
</feature>
<dbReference type="Pfam" id="PF00632">
    <property type="entry name" value="HECT"/>
    <property type="match status" value="1"/>
</dbReference>
<feature type="region of interest" description="Disordered" evidence="19">
    <location>
        <begin position="4683"/>
        <end position="4713"/>
    </location>
</feature>
<proteinExistence type="predicted"/>
<feature type="compositionally biased region" description="Acidic residues" evidence="19">
    <location>
        <begin position="4685"/>
        <end position="4699"/>
    </location>
</feature>
<evidence type="ECO:0000256" key="5">
    <source>
        <dbReference type="ARBA" id="ARBA00022490"/>
    </source>
</evidence>
<dbReference type="Gene3D" id="3.30.2410.10">
    <property type="entry name" value="Hect, E3 ligase catalytic domain"/>
    <property type="match status" value="1"/>
</dbReference>
<feature type="repeat" description="RCC1" evidence="18">
    <location>
        <begin position="2888"/>
        <end position="2942"/>
    </location>
</feature>
<dbReference type="CDD" id="cd14402">
    <property type="entry name" value="UBA_HERC2"/>
    <property type="match status" value="1"/>
</dbReference>
<dbReference type="PROSITE" id="PS01357">
    <property type="entry name" value="ZF_ZZ_1"/>
    <property type="match status" value="1"/>
</dbReference>
<dbReference type="CDD" id="cd02344">
    <property type="entry name" value="ZZ_HERC2"/>
    <property type="match status" value="1"/>
</dbReference>
<dbReference type="Gene3D" id="2.130.10.30">
    <property type="entry name" value="Regulator of chromosome condensation 1/beta-lactamase-inhibitor protein II"/>
    <property type="match status" value="3"/>
</dbReference>
<dbReference type="PROSITE" id="PS50237">
    <property type="entry name" value="HECT"/>
    <property type="match status" value="1"/>
</dbReference>
<dbReference type="Pfam" id="PF06701">
    <property type="entry name" value="MIB_HERC2"/>
    <property type="match status" value="1"/>
</dbReference>
<evidence type="ECO:0000313" key="26">
    <source>
        <dbReference type="Proteomes" id="UP001311232"/>
    </source>
</evidence>
<evidence type="ECO:0000256" key="4">
    <source>
        <dbReference type="ARBA" id="ARBA00012485"/>
    </source>
</evidence>
<dbReference type="InterPro" id="IPR058923">
    <property type="entry name" value="RCC1-like_dom"/>
</dbReference>
<feature type="repeat" description="RCC1" evidence="18">
    <location>
        <begin position="527"/>
        <end position="582"/>
    </location>
</feature>
<dbReference type="Pfam" id="PF25390">
    <property type="entry name" value="WD40_RLD"/>
    <property type="match status" value="4"/>
</dbReference>
<feature type="repeat" description="RCC1" evidence="18">
    <location>
        <begin position="741"/>
        <end position="792"/>
    </location>
</feature>
<dbReference type="Pfam" id="PF11515">
    <property type="entry name" value="Cul7"/>
    <property type="match status" value="1"/>
</dbReference>
<keyword evidence="11 16" id="KW-0833">Ubl conjugation pathway</keyword>
<dbReference type="InterPro" id="IPR041987">
    <property type="entry name" value="ZZ_HERC2"/>
</dbReference>
<dbReference type="Gene3D" id="3.30.2160.10">
    <property type="entry name" value="Hect, E3 ligase catalytic domain"/>
    <property type="match status" value="1"/>
</dbReference>
<dbReference type="SMART" id="SM01117">
    <property type="entry name" value="Cyt-b5"/>
    <property type="match status" value="1"/>
</dbReference>
<feature type="domain" description="Cytochrome b5 heme-binding" evidence="23">
    <location>
        <begin position="1220"/>
        <end position="1298"/>
    </location>
</feature>
<dbReference type="Gene3D" id="3.90.1750.10">
    <property type="entry name" value="Hect, E3 ligase catalytic domains"/>
    <property type="match status" value="1"/>
</dbReference>
<feature type="region of interest" description="Disordered" evidence="19">
    <location>
        <begin position="186"/>
        <end position="209"/>
    </location>
</feature>
<dbReference type="SUPFAM" id="SSF63748">
    <property type="entry name" value="Tudor/PWWP/MBT"/>
    <property type="match status" value="1"/>
</dbReference>
<evidence type="ECO:0000313" key="25">
    <source>
        <dbReference type="EMBL" id="KAK5604276.1"/>
    </source>
</evidence>
<dbReference type="PROSITE" id="PS50255">
    <property type="entry name" value="CYTOCHROME_B5_2"/>
    <property type="match status" value="1"/>
</dbReference>
<feature type="compositionally biased region" description="Basic and acidic residues" evidence="19">
    <location>
        <begin position="1584"/>
        <end position="1600"/>
    </location>
</feature>
<dbReference type="SMART" id="SM00706">
    <property type="entry name" value="TECPR"/>
    <property type="match status" value="5"/>
</dbReference>
<dbReference type="SUPFAM" id="SSF56204">
    <property type="entry name" value="Hect, E3 ligase catalytic domain"/>
    <property type="match status" value="1"/>
</dbReference>
<feature type="repeat" description="RCC1" evidence="18">
    <location>
        <begin position="3989"/>
        <end position="4040"/>
    </location>
</feature>
<feature type="repeat" description="RCC1" evidence="18">
    <location>
        <begin position="2995"/>
        <end position="3046"/>
    </location>
</feature>
<dbReference type="GO" id="GO:0016567">
    <property type="term" value="P:protein ubiquitination"/>
    <property type="evidence" value="ECO:0007669"/>
    <property type="project" value="InterPro"/>
</dbReference>
<accession>A0AAV9R3C6</accession>
<feature type="region of interest" description="Disordered" evidence="19">
    <location>
        <begin position="77"/>
        <end position="120"/>
    </location>
</feature>
<dbReference type="PANTHER" id="PTHR22872:SF2">
    <property type="entry name" value="INHIBITOR OF BRUTON TYROSINE KINASE"/>
    <property type="match status" value="1"/>
</dbReference>
<evidence type="ECO:0000256" key="3">
    <source>
        <dbReference type="ARBA" id="ARBA00004906"/>
    </source>
</evidence>
<evidence type="ECO:0000259" key="23">
    <source>
        <dbReference type="PROSITE" id="PS50255"/>
    </source>
</evidence>
<dbReference type="InterPro" id="IPR037252">
    <property type="entry name" value="Mib_Herc2_sf"/>
</dbReference>
<evidence type="ECO:0000259" key="20">
    <source>
        <dbReference type="PROSITE" id="PS50030"/>
    </source>
</evidence>
<dbReference type="FunFam" id="3.30.2160.10:FF:000010">
    <property type="entry name" value="E3 ubiquitin-protein ligase HERC2 isoform X2"/>
    <property type="match status" value="1"/>
</dbReference>
<evidence type="ECO:0000256" key="1">
    <source>
        <dbReference type="ARBA" id="ARBA00000885"/>
    </source>
</evidence>
<evidence type="ECO:0000256" key="7">
    <source>
        <dbReference type="ARBA" id="ARBA00022679"/>
    </source>
</evidence>
<feature type="region of interest" description="Disordered" evidence="19">
    <location>
        <begin position="2804"/>
        <end position="2823"/>
    </location>
</feature>
<keyword evidence="9" id="KW-0677">Repeat</keyword>
<evidence type="ECO:0000256" key="8">
    <source>
        <dbReference type="ARBA" id="ARBA00022723"/>
    </source>
</evidence>
<evidence type="ECO:0000256" key="12">
    <source>
        <dbReference type="ARBA" id="ARBA00022833"/>
    </source>
</evidence>
<keyword evidence="5" id="KW-0963">Cytoplasm</keyword>
<name>A0AAV9R3C6_9TELE</name>
<comment type="catalytic activity">
    <reaction evidence="1">
        <text>S-ubiquitinyl-[E2 ubiquitin-conjugating enzyme]-L-cysteine + [acceptor protein]-L-lysine = [E2 ubiquitin-conjugating enzyme]-L-cysteine + N(6)-ubiquitinyl-[acceptor protein]-L-lysine.</text>
        <dbReference type="EC" id="2.3.2.26"/>
    </reaction>
</comment>
<feature type="region of interest" description="Disordered" evidence="19">
    <location>
        <begin position="3306"/>
        <end position="3381"/>
    </location>
</feature>
<dbReference type="CDD" id="cd00078">
    <property type="entry name" value="HECTc"/>
    <property type="match status" value="1"/>
</dbReference>
<dbReference type="EC" id="2.3.2.26" evidence="4"/>
<feature type="region of interest" description="Disordered" evidence="19">
    <location>
        <begin position="3480"/>
        <end position="3507"/>
    </location>
</feature>
<dbReference type="FunFam" id="2.30.30.30:FF:000015">
    <property type="entry name" value="E3 ubiquitin-protein ligase HERC2"/>
    <property type="match status" value="1"/>
</dbReference>
<feature type="repeat" description="RCC1" evidence="18">
    <location>
        <begin position="4147"/>
        <end position="4198"/>
    </location>
</feature>
<dbReference type="Proteomes" id="UP001311232">
    <property type="component" value="Unassembled WGS sequence"/>
</dbReference>
<feature type="compositionally biased region" description="Polar residues" evidence="19">
    <location>
        <begin position="3480"/>
        <end position="3490"/>
    </location>
</feature>
<feature type="repeat" description="RCC1" evidence="18">
    <location>
        <begin position="3937"/>
        <end position="3988"/>
    </location>
</feature>
<feature type="domain" description="UBA" evidence="20">
    <location>
        <begin position="2436"/>
        <end position="2493"/>
    </location>
</feature>
<dbReference type="PROSITE" id="PS00626">
    <property type="entry name" value="RCC1_2"/>
    <property type="match status" value="1"/>
</dbReference>
<feature type="repeat" description="RCC1" evidence="18">
    <location>
        <begin position="3831"/>
        <end position="3882"/>
    </location>
</feature>